<evidence type="ECO:0000313" key="1">
    <source>
        <dbReference type="EMBL" id="DAD66805.1"/>
    </source>
</evidence>
<accession>A0A8S5LA72</accession>
<dbReference type="EMBL" id="BK014662">
    <property type="protein sequence ID" value="DAD66805.1"/>
    <property type="molecule type" value="Genomic_DNA"/>
</dbReference>
<proteinExistence type="predicted"/>
<protein>
    <submittedName>
        <fullName evidence="1">Uncharacterized protein</fullName>
    </submittedName>
</protein>
<reference evidence="1" key="1">
    <citation type="journal article" date="2021" name="Proc. Natl. Acad. Sci. U.S.A.">
        <title>A Catalog of Tens of Thousands of Viruses from Human Metagenomes Reveals Hidden Associations with Chronic Diseases.</title>
        <authorList>
            <person name="Tisza M.J."/>
            <person name="Buck C.B."/>
        </authorList>
    </citation>
    <scope>NUCLEOTIDE SEQUENCE</scope>
    <source>
        <strain evidence="1">CtPuP5</strain>
    </source>
</reference>
<organism evidence="1">
    <name type="scientific">Myoviridae sp. ctPuP5</name>
    <dbReference type="NCBI Taxonomy" id="2823543"/>
    <lineage>
        <taxon>Viruses</taxon>
        <taxon>Duplodnaviria</taxon>
        <taxon>Heunggongvirae</taxon>
        <taxon>Uroviricota</taxon>
        <taxon>Caudoviricetes</taxon>
    </lineage>
</organism>
<sequence length="133" mass="15451">MAQEFYINKNSVLPHLRMELINDGRHDFNKFYEAIQNASITFSMTNVDNGIMKIANAKASIVPRENNSCVDEFVIVYEWKERDTKQPGIYRGQFKINFNPDLVNSEQTYPIGELIMPIQDELIIYIMDGVIKK</sequence>
<name>A0A8S5LA72_9CAUD</name>